<dbReference type="PROSITE" id="PS50011">
    <property type="entry name" value="PROTEIN_KINASE_DOM"/>
    <property type="match status" value="1"/>
</dbReference>
<dbReference type="PANTHER" id="PTHR24347">
    <property type="entry name" value="SERINE/THREONINE-PROTEIN KINASE"/>
    <property type="match status" value="1"/>
</dbReference>
<dbReference type="PROSITE" id="PS00108">
    <property type="entry name" value="PROTEIN_KINASE_ST"/>
    <property type="match status" value="1"/>
</dbReference>
<keyword evidence="4" id="KW-0597">Phosphoprotein</keyword>
<evidence type="ECO:0000256" key="4">
    <source>
        <dbReference type="ARBA" id="ARBA00022553"/>
    </source>
</evidence>
<accession>A0A1D2VRY3</accession>
<keyword evidence="9" id="KW-0112">Calmodulin-binding</keyword>
<organism evidence="16 17">
    <name type="scientific">Ascoidea rubescens DSM 1968</name>
    <dbReference type="NCBI Taxonomy" id="1344418"/>
    <lineage>
        <taxon>Eukaryota</taxon>
        <taxon>Fungi</taxon>
        <taxon>Dikarya</taxon>
        <taxon>Ascomycota</taxon>
        <taxon>Saccharomycotina</taxon>
        <taxon>Saccharomycetes</taxon>
        <taxon>Ascoideaceae</taxon>
        <taxon>Ascoidea</taxon>
    </lineage>
</organism>
<dbReference type="EC" id="2.7.11.17" evidence="2"/>
<protein>
    <recommendedName>
        <fullName evidence="2">calcium/calmodulin-dependent protein kinase</fullName>
        <ecNumber evidence="2">2.7.11.17</ecNumber>
    </recommendedName>
</protein>
<reference evidence="17" key="1">
    <citation type="submission" date="2016-05" db="EMBL/GenBank/DDBJ databases">
        <title>Comparative genomics of biotechnologically important yeasts.</title>
        <authorList>
            <consortium name="DOE Joint Genome Institute"/>
            <person name="Riley R."/>
            <person name="Haridas S."/>
            <person name="Wolfe K.H."/>
            <person name="Lopes M.R."/>
            <person name="Hittinger C.T."/>
            <person name="Goker M."/>
            <person name="Salamov A."/>
            <person name="Wisecaver J."/>
            <person name="Long T.M."/>
            <person name="Aerts A.L."/>
            <person name="Barry K."/>
            <person name="Choi C."/>
            <person name="Clum A."/>
            <person name="Coughlan A.Y."/>
            <person name="Deshpande S."/>
            <person name="Douglass A.P."/>
            <person name="Hanson S.J."/>
            <person name="Klenk H.-P."/>
            <person name="Labutti K."/>
            <person name="Lapidus A."/>
            <person name="Lindquist E."/>
            <person name="Lipzen A."/>
            <person name="Meier-Kolthoff J.P."/>
            <person name="Ohm R.A."/>
            <person name="Otillar R.P."/>
            <person name="Pangilinan J."/>
            <person name="Peng Y."/>
            <person name="Rokas A."/>
            <person name="Rosa C.A."/>
            <person name="Scheuner C."/>
            <person name="Sibirny A.A."/>
            <person name="Slot J.C."/>
            <person name="Stielow J.B."/>
            <person name="Sun H."/>
            <person name="Kurtzman C.P."/>
            <person name="Blackwell M."/>
            <person name="Grigoriev I.V."/>
            <person name="Jeffries T.W."/>
        </authorList>
    </citation>
    <scope>NUCLEOTIDE SEQUENCE [LARGE SCALE GENOMIC DNA]</scope>
    <source>
        <strain evidence="17">DSM 1968</strain>
    </source>
</reference>
<evidence type="ECO:0000256" key="10">
    <source>
        <dbReference type="ARBA" id="ARBA00047307"/>
    </source>
</evidence>
<evidence type="ECO:0000256" key="5">
    <source>
        <dbReference type="ARBA" id="ARBA00022679"/>
    </source>
</evidence>
<feature type="domain" description="Protein kinase" evidence="15">
    <location>
        <begin position="37"/>
        <end position="298"/>
    </location>
</feature>
<evidence type="ECO:0000256" key="2">
    <source>
        <dbReference type="ARBA" id="ARBA00012434"/>
    </source>
</evidence>
<feature type="region of interest" description="Disordered" evidence="14">
    <location>
        <begin position="387"/>
        <end position="425"/>
    </location>
</feature>
<gene>
    <name evidence="16" type="ORF">ASCRUDRAFT_74002</name>
</gene>
<feature type="compositionally biased region" description="Low complexity" evidence="14">
    <location>
        <begin position="401"/>
        <end position="418"/>
    </location>
</feature>
<evidence type="ECO:0000259" key="15">
    <source>
        <dbReference type="PROSITE" id="PS50011"/>
    </source>
</evidence>
<keyword evidence="8 12" id="KW-0067">ATP-binding</keyword>
<dbReference type="GO" id="GO:0005524">
    <property type="term" value="F:ATP binding"/>
    <property type="evidence" value="ECO:0007669"/>
    <property type="project" value="UniProtKB-UniRule"/>
</dbReference>
<evidence type="ECO:0000256" key="13">
    <source>
        <dbReference type="RuleBase" id="RU000304"/>
    </source>
</evidence>
<dbReference type="CDD" id="cd05117">
    <property type="entry name" value="STKc_CAMK"/>
    <property type="match status" value="1"/>
</dbReference>
<dbReference type="RefSeq" id="XP_020050666.1">
    <property type="nucleotide sequence ID" value="XM_020192511.1"/>
</dbReference>
<evidence type="ECO:0000256" key="12">
    <source>
        <dbReference type="PROSITE-ProRule" id="PRU10141"/>
    </source>
</evidence>
<comment type="catalytic activity">
    <reaction evidence="11">
        <text>L-seryl-[protein] + ATP = O-phospho-L-seryl-[protein] + ADP + H(+)</text>
        <dbReference type="Rhea" id="RHEA:17989"/>
        <dbReference type="Rhea" id="RHEA-COMP:9863"/>
        <dbReference type="Rhea" id="RHEA-COMP:11604"/>
        <dbReference type="ChEBI" id="CHEBI:15378"/>
        <dbReference type="ChEBI" id="CHEBI:29999"/>
        <dbReference type="ChEBI" id="CHEBI:30616"/>
        <dbReference type="ChEBI" id="CHEBI:83421"/>
        <dbReference type="ChEBI" id="CHEBI:456216"/>
        <dbReference type="EC" id="2.7.11.17"/>
    </reaction>
</comment>
<dbReference type="InParanoid" id="A0A1D2VRY3"/>
<dbReference type="AlphaFoldDB" id="A0A1D2VRY3"/>
<dbReference type="SMART" id="SM00220">
    <property type="entry name" value="S_TKc"/>
    <property type="match status" value="1"/>
</dbReference>
<keyword evidence="5" id="KW-0808">Transferase</keyword>
<dbReference type="SUPFAM" id="SSF56112">
    <property type="entry name" value="Protein kinase-like (PK-like)"/>
    <property type="match status" value="1"/>
</dbReference>
<name>A0A1D2VRY3_9ASCO</name>
<dbReference type="InterPro" id="IPR008271">
    <property type="entry name" value="Ser/Thr_kinase_AS"/>
</dbReference>
<dbReference type="InterPro" id="IPR011009">
    <property type="entry name" value="Kinase-like_dom_sf"/>
</dbReference>
<dbReference type="Proteomes" id="UP000095038">
    <property type="component" value="Unassembled WGS sequence"/>
</dbReference>
<evidence type="ECO:0000313" key="17">
    <source>
        <dbReference type="Proteomes" id="UP000095038"/>
    </source>
</evidence>
<dbReference type="GO" id="GO:0005516">
    <property type="term" value="F:calmodulin binding"/>
    <property type="evidence" value="ECO:0007669"/>
    <property type="project" value="UniProtKB-KW"/>
</dbReference>
<dbReference type="EMBL" id="KV454475">
    <property type="protein sequence ID" value="ODV64359.1"/>
    <property type="molecule type" value="Genomic_DNA"/>
</dbReference>
<evidence type="ECO:0000256" key="9">
    <source>
        <dbReference type="ARBA" id="ARBA00022860"/>
    </source>
</evidence>
<keyword evidence="17" id="KW-1185">Reference proteome</keyword>
<dbReference type="PROSITE" id="PS00107">
    <property type="entry name" value="PROTEIN_KINASE_ATP"/>
    <property type="match status" value="1"/>
</dbReference>
<dbReference type="GeneID" id="30966147"/>
<evidence type="ECO:0000256" key="7">
    <source>
        <dbReference type="ARBA" id="ARBA00022777"/>
    </source>
</evidence>
<evidence type="ECO:0000256" key="11">
    <source>
        <dbReference type="ARBA" id="ARBA00047430"/>
    </source>
</evidence>
<feature type="region of interest" description="Disordered" evidence="14">
    <location>
        <begin position="342"/>
        <end position="371"/>
    </location>
</feature>
<keyword evidence="6 12" id="KW-0547">Nucleotide-binding</keyword>
<dbReference type="FunCoup" id="A0A1D2VRY3">
    <property type="interactions" value="593"/>
</dbReference>
<keyword evidence="3 13" id="KW-0723">Serine/threonine-protein kinase</keyword>
<feature type="compositionally biased region" description="Acidic residues" evidence="14">
    <location>
        <begin position="345"/>
        <end position="355"/>
    </location>
</feature>
<comment type="catalytic activity">
    <reaction evidence="10">
        <text>L-threonyl-[protein] + ATP = O-phospho-L-threonyl-[protein] + ADP + H(+)</text>
        <dbReference type="Rhea" id="RHEA:46608"/>
        <dbReference type="Rhea" id="RHEA-COMP:11060"/>
        <dbReference type="Rhea" id="RHEA-COMP:11605"/>
        <dbReference type="ChEBI" id="CHEBI:15378"/>
        <dbReference type="ChEBI" id="CHEBI:30013"/>
        <dbReference type="ChEBI" id="CHEBI:30616"/>
        <dbReference type="ChEBI" id="CHEBI:61977"/>
        <dbReference type="ChEBI" id="CHEBI:456216"/>
        <dbReference type="EC" id="2.7.11.17"/>
    </reaction>
</comment>
<comment type="similarity">
    <text evidence="1">Belongs to the protein kinase superfamily. CAMK Ser/Thr protein kinase family. CaMK subfamily.</text>
</comment>
<dbReference type="InterPro" id="IPR017441">
    <property type="entry name" value="Protein_kinase_ATP_BS"/>
</dbReference>
<evidence type="ECO:0000256" key="6">
    <source>
        <dbReference type="ARBA" id="ARBA00022741"/>
    </source>
</evidence>
<feature type="binding site" evidence="12">
    <location>
        <position position="70"/>
    </location>
    <ligand>
        <name>ATP</name>
        <dbReference type="ChEBI" id="CHEBI:30616"/>
    </ligand>
</feature>
<evidence type="ECO:0000256" key="1">
    <source>
        <dbReference type="ARBA" id="ARBA00005354"/>
    </source>
</evidence>
<evidence type="ECO:0000256" key="8">
    <source>
        <dbReference type="ARBA" id="ARBA00022840"/>
    </source>
</evidence>
<sequence>MGIYNLEFPKPIEGHTATKIFNRLSGQPDSYARNKNYVYGKVLGCGTFGVVRKALNRQTNEQVAVKIILKKTLRGNYNMVYDELKLLQQLNHPHIVGFRDWFESKDKFYIVTQLATGGELFDRIVSRGKFTEKDAAVCISQILDALSYIHSKHIVHRDLKPENVLYLRSEEEDPNSPIVLADFGIAKKLESPNEMITSTAGSFGYAAPEVLSGFAHSKACDIWSIGVITYTLLCGYSPFRSETINDFLLEVQNDNCVVFHKRFWKNISVDAKYFILSMLRIDPNERPTADQLLNNIWIKKTASENSSCDLLPNIREGFNARTKFRQVIEVVKFNNRIKALKEQANSEESDDDDGFADLGSTSPKLIPPETTASSSTLVNIFSSLANRAKSPRNSLTPPKPSRNSLTPTNTSSSSSSSHSRTKSDLTIKAFQQMVITAQQNKERIINDQNNTQK</sequence>
<dbReference type="FunFam" id="3.30.200.20:FF:000278">
    <property type="entry name" value="Calcium/calmodulin-dependent protein kinase II"/>
    <property type="match status" value="1"/>
</dbReference>
<keyword evidence="7 16" id="KW-0418">Kinase</keyword>
<dbReference type="Pfam" id="PF00069">
    <property type="entry name" value="Pkinase"/>
    <property type="match status" value="1"/>
</dbReference>
<evidence type="ECO:0000256" key="3">
    <source>
        <dbReference type="ARBA" id="ARBA00022527"/>
    </source>
</evidence>
<dbReference type="OrthoDB" id="40902at2759"/>
<dbReference type="GO" id="GO:0004683">
    <property type="term" value="F:calcium/calmodulin-dependent protein kinase activity"/>
    <property type="evidence" value="ECO:0007669"/>
    <property type="project" value="UniProtKB-EC"/>
</dbReference>
<evidence type="ECO:0000256" key="14">
    <source>
        <dbReference type="SAM" id="MobiDB-lite"/>
    </source>
</evidence>
<proteinExistence type="inferred from homology"/>
<dbReference type="InterPro" id="IPR000719">
    <property type="entry name" value="Prot_kinase_dom"/>
</dbReference>
<dbReference type="Gene3D" id="1.10.510.10">
    <property type="entry name" value="Transferase(Phosphotransferase) domain 1"/>
    <property type="match status" value="1"/>
</dbReference>
<dbReference type="FunFam" id="1.10.510.10:FF:000449">
    <property type="entry name" value="Calcium/calmodulin-dependent protein kinase"/>
    <property type="match status" value="1"/>
</dbReference>
<evidence type="ECO:0000313" key="16">
    <source>
        <dbReference type="EMBL" id="ODV64359.1"/>
    </source>
</evidence>
<feature type="compositionally biased region" description="Polar residues" evidence="14">
    <location>
        <begin position="387"/>
        <end position="396"/>
    </location>
</feature>
<dbReference type="STRING" id="1344418.A0A1D2VRY3"/>